<evidence type="ECO:0000313" key="2">
    <source>
        <dbReference type="EMBL" id="KAL0065469.1"/>
    </source>
</evidence>
<name>A0ABR2ZXF1_9AGAR</name>
<evidence type="ECO:0000313" key="3">
    <source>
        <dbReference type="Proteomes" id="UP001437256"/>
    </source>
</evidence>
<dbReference type="EMBL" id="JBBXMP010000047">
    <property type="protein sequence ID" value="KAL0065469.1"/>
    <property type="molecule type" value="Genomic_DNA"/>
</dbReference>
<accession>A0ABR2ZXF1</accession>
<reference evidence="2 3" key="1">
    <citation type="submission" date="2024-05" db="EMBL/GenBank/DDBJ databases">
        <title>A draft genome resource for the thread blight pathogen Marasmius tenuissimus strain MS-2.</title>
        <authorList>
            <person name="Yulfo-Soto G.E."/>
            <person name="Baruah I.K."/>
            <person name="Amoako-Attah I."/>
            <person name="Bukari Y."/>
            <person name="Meinhardt L.W."/>
            <person name="Bailey B.A."/>
            <person name="Cohen S.P."/>
        </authorList>
    </citation>
    <scope>NUCLEOTIDE SEQUENCE [LARGE SCALE GENOMIC DNA]</scope>
    <source>
        <strain evidence="2 3">MS-2</strain>
    </source>
</reference>
<keyword evidence="3" id="KW-1185">Reference proteome</keyword>
<feature type="compositionally biased region" description="Basic and acidic residues" evidence="1">
    <location>
        <begin position="134"/>
        <end position="145"/>
    </location>
</feature>
<dbReference type="Proteomes" id="UP001437256">
    <property type="component" value="Unassembled WGS sequence"/>
</dbReference>
<comment type="caution">
    <text evidence="2">The sequence shown here is derived from an EMBL/GenBank/DDBJ whole genome shotgun (WGS) entry which is preliminary data.</text>
</comment>
<proteinExistence type="predicted"/>
<protein>
    <submittedName>
        <fullName evidence="2">Uncharacterized protein</fullName>
    </submittedName>
</protein>
<sequence>MSLNSTQFTISGASSMTFTTQTTPRLPIDRAYRSSGRVIPRPDGLVIIKGGGSVFSLMKHLERHGIMDKETFGAFKCLVRKAAFEDFKSMKVNHSEQPASEWQRFESKYISKLQSHTRPKELAAVAYGASASNDRSRNILRRDSPRPSQYSDHSDEPTRIASTSNLPYIDTCIVCGNPSIASGAAQNQQLKKLLDEGKVEDLETILKAFGIYHDGHLGLLQVLRIDERLEILRSIPDIVGVDAFCLEKVLARGKLAQTLIVPNRVVTACSAHRTQIENSRVTPKLEASLKTQGLDTLHTVAALYGLTDDDRLTRFSRLDERESSEFFESGHAQKVSLFYHRLLRYVVSQV</sequence>
<gene>
    <name evidence="2" type="ORF">AAF712_007533</name>
</gene>
<feature type="region of interest" description="Disordered" evidence="1">
    <location>
        <begin position="134"/>
        <end position="159"/>
    </location>
</feature>
<evidence type="ECO:0000256" key="1">
    <source>
        <dbReference type="SAM" id="MobiDB-lite"/>
    </source>
</evidence>
<organism evidence="2 3">
    <name type="scientific">Marasmius tenuissimus</name>
    <dbReference type="NCBI Taxonomy" id="585030"/>
    <lineage>
        <taxon>Eukaryota</taxon>
        <taxon>Fungi</taxon>
        <taxon>Dikarya</taxon>
        <taxon>Basidiomycota</taxon>
        <taxon>Agaricomycotina</taxon>
        <taxon>Agaricomycetes</taxon>
        <taxon>Agaricomycetidae</taxon>
        <taxon>Agaricales</taxon>
        <taxon>Marasmiineae</taxon>
        <taxon>Marasmiaceae</taxon>
        <taxon>Marasmius</taxon>
    </lineage>
</organism>